<dbReference type="Proteomes" id="UP001160148">
    <property type="component" value="Unassembled WGS sequence"/>
</dbReference>
<comment type="caution">
    <text evidence="5">The sequence shown here is derived from an EMBL/GenBank/DDBJ whole genome shotgun (WGS) entry which is preliminary data.</text>
</comment>
<dbReference type="InterPro" id="IPR001207">
    <property type="entry name" value="Transposase_mutator"/>
</dbReference>
<keyword evidence="6" id="KW-1185">Reference proteome</keyword>
<evidence type="ECO:0000259" key="4">
    <source>
        <dbReference type="Pfam" id="PF10551"/>
    </source>
</evidence>
<evidence type="ECO:0000256" key="2">
    <source>
        <dbReference type="ARBA" id="ARBA00023125"/>
    </source>
</evidence>
<dbReference type="GO" id="GO:0003677">
    <property type="term" value="F:DNA binding"/>
    <property type="evidence" value="ECO:0007669"/>
    <property type="project" value="UniProtKB-KW"/>
</dbReference>
<gene>
    <name evidence="5" type="ORF">MEUPH1_LOCUS26954</name>
</gene>
<evidence type="ECO:0000313" key="5">
    <source>
        <dbReference type="EMBL" id="CAI6373167.1"/>
    </source>
</evidence>
<dbReference type="PANTHER" id="PTHR47160:SF10">
    <property type="entry name" value="MULE TRANSPOSASE DOMAIN-CONTAINING PROTEIN"/>
    <property type="match status" value="1"/>
</dbReference>
<evidence type="ECO:0000256" key="3">
    <source>
        <dbReference type="ARBA" id="ARBA00023172"/>
    </source>
</evidence>
<dbReference type="PANTHER" id="PTHR47160">
    <property type="entry name" value="PUTATIVE-RELATED"/>
    <property type="match status" value="1"/>
</dbReference>
<name>A0AAV0Y0D7_9HEMI</name>
<proteinExistence type="predicted"/>
<dbReference type="AlphaFoldDB" id="A0AAV0Y0D7"/>
<protein>
    <recommendedName>
        <fullName evidence="4">MULE transposase domain-containing protein</fullName>
    </recommendedName>
</protein>
<dbReference type="GO" id="GO:0004803">
    <property type="term" value="F:transposase activity"/>
    <property type="evidence" value="ECO:0007669"/>
    <property type="project" value="InterPro"/>
</dbReference>
<dbReference type="GO" id="GO:0006313">
    <property type="term" value="P:DNA transposition"/>
    <property type="evidence" value="ECO:0007669"/>
    <property type="project" value="InterPro"/>
</dbReference>
<dbReference type="Pfam" id="PF10551">
    <property type="entry name" value="MULE"/>
    <property type="match status" value="1"/>
</dbReference>
<sequence>MEFVTIEGFRANSKIFHCNNGYFYKLKCSRPNSKSLQCLTTDCTATGLIVDNLLHEKHTHTHDPDMGYSALVNLKKNILRRCAEECTPHRIIYEEETSRTQGLEDRLEYTSFLRSMERARAAAQPKIPNDLMEYAGDLVDPRYSHLFRTANGRAMFKGFVMGAPDAGSAVVFISPSLENLFTSAREIHVDATFKSRPLVPATEQLLIIMAMYMDQAFPVAYALMTRKTEAAYTSVLQHIRTCVPGISATNIVTDYEVGLSNALTNVFPGASLQKCWFHMAQALEKNAKDFGTRRQVYRIDNALHTMLRMSKALALLPAEKIAEGFEVVVQEARRSQNVEVAERYISYFKNQWMERVGPESFSVHGMPRRTNNDQEIFHRHLNAIMNCPRPGIWHFTKTLIKIEKEYGTKYERIQQRPTLRARRRAYVQLDRKISAACERLAQRRISVKEFLLYTGHLAYDAERRRGVRNVEVQNGIVPPHILETIEEQIPTENVEDNVVGDEPDFVLEEDDDPVFIAMAEIEERRRAQDRENIPHVPLDINQVQPRPANCCVICLINVNSHACIPCGHKCIDLTSRFRELQDD</sequence>
<reference evidence="5 6" key="1">
    <citation type="submission" date="2023-01" db="EMBL/GenBank/DDBJ databases">
        <authorList>
            <person name="Whitehead M."/>
        </authorList>
    </citation>
    <scope>NUCLEOTIDE SEQUENCE [LARGE SCALE GENOMIC DNA]</scope>
</reference>
<feature type="domain" description="MULE transposase" evidence="4">
    <location>
        <begin position="187"/>
        <end position="281"/>
    </location>
</feature>
<evidence type="ECO:0000256" key="1">
    <source>
        <dbReference type="ARBA" id="ARBA00022578"/>
    </source>
</evidence>
<dbReference type="EMBL" id="CARXXK010001085">
    <property type="protein sequence ID" value="CAI6373167.1"/>
    <property type="molecule type" value="Genomic_DNA"/>
</dbReference>
<dbReference type="InterPro" id="IPR018289">
    <property type="entry name" value="MULE_transposase_dom"/>
</dbReference>
<evidence type="ECO:0000313" key="6">
    <source>
        <dbReference type="Proteomes" id="UP001160148"/>
    </source>
</evidence>
<organism evidence="5 6">
    <name type="scientific">Macrosiphum euphorbiae</name>
    <name type="common">potato aphid</name>
    <dbReference type="NCBI Taxonomy" id="13131"/>
    <lineage>
        <taxon>Eukaryota</taxon>
        <taxon>Metazoa</taxon>
        <taxon>Ecdysozoa</taxon>
        <taxon>Arthropoda</taxon>
        <taxon>Hexapoda</taxon>
        <taxon>Insecta</taxon>
        <taxon>Pterygota</taxon>
        <taxon>Neoptera</taxon>
        <taxon>Paraneoptera</taxon>
        <taxon>Hemiptera</taxon>
        <taxon>Sternorrhyncha</taxon>
        <taxon>Aphidomorpha</taxon>
        <taxon>Aphidoidea</taxon>
        <taxon>Aphididae</taxon>
        <taxon>Macrosiphini</taxon>
        <taxon>Macrosiphum</taxon>
    </lineage>
</organism>
<keyword evidence="1" id="KW-0815">Transposition</keyword>
<accession>A0AAV0Y0D7</accession>
<keyword evidence="3" id="KW-0233">DNA recombination</keyword>
<keyword evidence="2" id="KW-0238">DNA-binding</keyword>
<dbReference type="PROSITE" id="PS01007">
    <property type="entry name" value="TRANSPOSASE_MUTATOR"/>
    <property type="match status" value="1"/>
</dbReference>